<organism evidence="2 3">
    <name type="scientific">Eleutherodactylus coqui</name>
    <name type="common">Puerto Rican coqui</name>
    <dbReference type="NCBI Taxonomy" id="57060"/>
    <lineage>
        <taxon>Eukaryota</taxon>
        <taxon>Metazoa</taxon>
        <taxon>Chordata</taxon>
        <taxon>Craniata</taxon>
        <taxon>Vertebrata</taxon>
        <taxon>Euteleostomi</taxon>
        <taxon>Amphibia</taxon>
        <taxon>Batrachia</taxon>
        <taxon>Anura</taxon>
        <taxon>Neobatrachia</taxon>
        <taxon>Hyloidea</taxon>
        <taxon>Eleutherodactylidae</taxon>
        <taxon>Eleutherodactylinae</taxon>
        <taxon>Eleutherodactylus</taxon>
        <taxon>Eleutherodactylus</taxon>
    </lineage>
</organism>
<dbReference type="AlphaFoldDB" id="A0A8J6BIY6"/>
<protein>
    <recommendedName>
        <fullName evidence="4">Secreted protein</fullName>
    </recommendedName>
</protein>
<dbReference type="Proteomes" id="UP000770717">
    <property type="component" value="Unassembled WGS sequence"/>
</dbReference>
<sequence length="101" mass="11239">MARAAAAGYLALVLFCRLLGCPARAFFSRRSSSRLHNSSRSTSFFFSLQGTYTALEGLQLPDASLKGFNRNSKKRSSDWLSITKAYAQRPLVVRDAAEWCL</sequence>
<dbReference type="EMBL" id="WNTK01006340">
    <property type="protein sequence ID" value="KAG9463623.1"/>
    <property type="molecule type" value="Genomic_DNA"/>
</dbReference>
<gene>
    <name evidence="2" type="ORF">GDO78_021400</name>
</gene>
<feature type="chain" id="PRO_5035267443" description="Secreted protein" evidence="1">
    <location>
        <begin position="26"/>
        <end position="101"/>
    </location>
</feature>
<evidence type="ECO:0000313" key="2">
    <source>
        <dbReference type="EMBL" id="KAG9463623.1"/>
    </source>
</evidence>
<evidence type="ECO:0008006" key="4">
    <source>
        <dbReference type="Google" id="ProtNLM"/>
    </source>
</evidence>
<name>A0A8J6BIY6_ELECQ</name>
<accession>A0A8J6BIY6</accession>
<comment type="caution">
    <text evidence="2">The sequence shown here is derived from an EMBL/GenBank/DDBJ whole genome shotgun (WGS) entry which is preliminary data.</text>
</comment>
<keyword evidence="3" id="KW-1185">Reference proteome</keyword>
<evidence type="ECO:0000256" key="1">
    <source>
        <dbReference type="SAM" id="SignalP"/>
    </source>
</evidence>
<feature type="signal peptide" evidence="1">
    <location>
        <begin position="1"/>
        <end position="25"/>
    </location>
</feature>
<evidence type="ECO:0000313" key="3">
    <source>
        <dbReference type="Proteomes" id="UP000770717"/>
    </source>
</evidence>
<proteinExistence type="predicted"/>
<keyword evidence="1" id="KW-0732">Signal</keyword>
<reference evidence="2" key="1">
    <citation type="thesis" date="2020" institute="ProQuest LLC" country="789 East Eisenhower Parkway, Ann Arbor, MI, USA">
        <title>Comparative Genomics and Chromosome Evolution.</title>
        <authorList>
            <person name="Mudd A.B."/>
        </authorList>
    </citation>
    <scope>NUCLEOTIDE SEQUENCE</scope>
    <source>
        <strain evidence="2">HN-11 Male</strain>
        <tissue evidence="2">Kidney and liver</tissue>
    </source>
</reference>